<evidence type="ECO:0000256" key="4">
    <source>
        <dbReference type="ARBA" id="ARBA00023136"/>
    </source>
</evidence>
<dbReference type="InterPro" id="IPR052527">
    <property type="entry name" value="Metal_cation-efflux_comp"/>
</dbReference>
<dbReference type="Gene3D" id="1.20.120.1630">
    <property type="match status" value="1"/>
</dbReference>
<comment type="caution">
    <text evidence="6">The sequence shown here is derived from an EMBL/GenBank/DDBJ whole genome shotgun (WGS) entry which is preliminary data.</text>
</comment>
<comment type="subcellular location">
    <subcellularLocation>
        <location evidence="1">Endomembrane system</location>
        <topology evidence="1">Multi-pass membrane protein</topology>
    </subcellularLocation>
</comment>
<dbReference type="AlphaFoldDB" id="A0A7C5QJM1"/>
<evidence type="ECO:0000256" key="5">
    <source>
        <dbReference type="SAM" id="Phobius"/>
    </source>
</evidence>
<proteinExistence type="predicted"/>
<name>A0A7C5QJM1_AQUAO</name>
<evidence type="ECO:0000256" key="3">
    <source>
        <dbReference type="ARBA" id="ARBA00022989"/>
    </source>
</evidence>
<feature type="transmembrane region" description="Helical" evidence="5">
    <location>
        <begin position="117"/>
        <end position="134"/>
    </location>
</feature>
<feature type="transmembrane region" description="Helical" evidence="5">
    <location>
        <begin position="12"/>
        <end position="33"/>
    </location>
</feature>
<dbReference type="PANTHER" id="PTHR43847:SF1">
    <property type="entry name" value="BLL3993 PROTEIN"/>
    <property type="match status" value="1"/>
</dbReference>
<evidence type="ECO:0000256" key="1">
    <source>
        <dbReference type="ARBA" id="ARBA00004127"/>
    </source>
</evidence>
<protein>
    <submittedName>
        <fullName evidence="6">Isoprenylcysteine carboxylmethyltransferase family protein</fullName>
    </submittedName>
</protein>
<keyword evidence="2 5" id="KW-0812">Transmembrane</keyword>
<gene>
    <name evidence="6" type="ORF">ENJ61_09300</name>
</gene>
<dbReference type="Pfam" id="PF04191">
    <property type="entry name" value="PEMT"/>
    <property type="match status" value="1"/>
</dbReference>
<dbReference type="PANTHER" id="PTHR43847">
    <property type="entry name" value="BLL3993 PROTEIN"/>
    <property type="match status" value="1"/>
</dbReference>
<keyword evidence="4 5" id="KW-0472">Membrane</keyword>
<feature type="transmembrane region" description="Helical" evidence="5">
    <location>
        <begin position="39"/>
        <end position="61"/>
    </location>
</feature>
<dbReference type="Proteomes" id="UP000885792">
    <property type="component" value="Unassembled WGS sequence"/>
</dbReference>
<dbReference type="InterPro" id="IPR007318">
    <property type="entry name" value="Phopholipid_MeTrfase"/>
</dbReference>
<sequence length="180" mass="20541">MGRNASEILSFLISFLHSLLWSAVFLVAIPLLIVKHTGYRVSLLSLSAGAFLVGAGTVLFLRAISDLSRRGGTTTVLKKAERLVREGVYRFTRNPVYLSVILISSGEAVALQSLGLLLYTSVLFLGLHGWLLLYEEPLLRRTYGPEFERYCRQVPRWVAFPHIWTCWGRRRRNRFFRLSP</sequence>
<evidence type="ECO:0000256" key="2">
    <source>
        <dbReference type="ARBA" id="ARBA00022692"/>
    </source>
</evidence>
<reference evidence="6" key="1">
    <citation type="journal article" date="2020" name="mSystems">
        <title>Genome- and Community-Level Interaction Insights into Carbon Utilization and Element Cycling Functions of Hydrothermarchaeota in Hydrothermal Sediment.</title>
        <authorList>
            <person name="Zhou Z."/>
            <person name="Liu Y."/>
            <person name="Xu W."/>
            <person name="Pan J."/>
            <person name="Luo Z.H."/>
            <person name="Li M."/>
        </authorList>
    </citation>
    <scope>NUCLEOTIDE SEQUENCE [LARGE SCALE GENOMIC DNA]</scope>
    <source>
        <strain evidence="6">HyVt-501</strain>
    </source>
</reference>
<accession>A0A7C5QJM1</accession>
<keyword evidence="3 5" id="KW-1133">Transmembrane helix</keyword>
<organism evidence="6">
    <name type="scientific">Aquifex aeolicus</name>
    <dbReference type="NCBI Taxonomy" id="63363"/>
    <lineage>
        <taxon>Bacteria</taxon>
        <taxon>Pseudomonadati</taxon>
        <taxon>Aquificota</taxon>
        <taxon>Aquificia</taxon>
        <taxon>Aquificales</taxon>
        <taxon>Aquificaceae</taxon>
        <taxon>Aquifex</taxon>
    </lineage>
</organism>
<dbReference type="GO" id="GO:0012505">
    <property type="term" value="C:endomembrane system"/>
    <property type="evidence" value="ECO:0007669"/>
    <property type="project" value="UniProtKB-SubCell"/>
</dbReference>
<dbReference type="EMBL" id="DRNB01000348">
    <property type="protein sequence ID" value="HHJ65082.1"/>
    <property type="molecule type" value="Genomic_DNA"/>
</dbReference>
<evidence type="ECO:0000313" key="6">
    <source>
        <dbReference type="EMBL" id="HHJ65082.1"/>
    </source>
</evidence>